<dbReference type="EMBL" id="JBIAZU010000001">
    <property type="protein sequence ID" value="MFF5288065.1"/>
    <property type="molecule type" value="Genomic_DNA"/>
</dbReference>
<evidence type="ECO:0000313" key="1">
    <source>
        <dbReference type="EMBL" id="MFF5288065.1"/>
    </source>
</evidence>
<accession>A0ABW6W434</accession>
<sequence>MTTLRVAGTAVATYVESPDLDIRLAPRPYLHPVRTLSGVAVTDALCYDHPWHMGASVTIADVDGLNFWGGRTYVRDEGYVWLDDHGRIVRVDSSAVDGGFAETLHWCNSSGDVVLREQRTVTAAAAPHGWELSFAYALSTPTEAEVTLGSPATHGRPGQAGYGGFFWRATPGPARAFSTTADSPHGTADPWLAVTVADRYTLVFRGLADADRWFARTEEYVGVCAALAFTDPLPIKPAAPLTRTIKVLIADGALTSAEIETALS</sequence>
<proteinExistence type="predicted"/>
<protein>
    <submittedName>
        <fullName evidence="1">PmoA family protein</fullName>
    </submittedName>
</protein>
<keyword evidence="2" id="KW-1185">Reference proteome</keyword>
<dbReference type="InterPro" id="IPR029475">
    <property type="entry name" value="DUF6807"/>
</dbReference>
<gene>
    <name evidence="1" type="ORF">ACFY35_01410</name>
</gene>
<reference evidence="1 2" key="1">
    <citation type="submission" date="2024-10" db="EMBL/GenBank/DDBJ databases">
        <title>The Natural Products Discovery Center: Release of the First 8490 Sequenced Strains for Exploring Actinobacteria Biosynthetic Diversity.</title>
        <authorList>
            <person name="Kalkreuter E."/>
            <person name="Kautsar S.A."/>
            <person name="Yang D."/>
            <person name="Bader C.D."/>
            <person name="Teijaro C.N."/>
            <person name="Fluegel L."/>
            <person name="Davis C.M."/>
            <person name="Simpson J.R."/>
            <person name="Lauterbach L."/>
            <person name="Steele A.D."/>
            <person name="Gui C."/>
            <person name="Meng S."/>
            <person name="Li G."/>
            <person name="Viehrig K."/>
            <person name="Ye F."/>
            <person name="Su P."/>
            <person name="Kiefer A.F."/>
            <person name="Nichols A."/>
            <person name="Cepeda A.J."/>
            <person name="Yan W."/>
            <person name="Fan B."/>
            <person name="Jiang Y."/>
            <person name="Adhikari A."/>
            <person name="Zheng C.-J."/>
            <person name="Schuster L."/>
            <person name="Cowan T.M."/>
            <person name="Smanski M.J."/>
            <person name="Chevrette M.G."/>
            <person name="De Carvalho L.P.S."/>
            <person name="Shen B."/>
        </authorList>
    </citation>
    <scope>NUCLEOTIDE SEQUENCE [LARGE SCALE GENOMIC DNA]</scope>
    <source>
        <strain evidence="1 2">NPDC000087</strain>
    </source>
</reference>
<evidence type="ECO:0000313" key="2">
    <source>
        <dbReference type="Proteomes" id="UP001602245"/>
    </source>
</evidence>
<organism evidence="1 2">
    <name type="scientific">Paractinoplanes globisporus</name>
    <dbReference type="NCBI Taxonomy" id="113565"/>
    <lineage>
        <taxon>Bacteria</taxon>
        <taxon>Bacillati</taxon>
        <taxon>Actinomycetota</taxon>
        <taxon>Actinomycetes</taxon>
        <taxon>Micromonosporales</taxon>
        <taxon>Micromonosporaceae</taxon>
        <taxon>Paractinoplanes</taxon>
    </lineage>
</organism>
<comment type="caution">
    <text evidence="1">The sequence shown here is derived from an EMBL/GenBank/DDBJ whole genome shotgun (WGS) entry which is preliminary data.</text>
</comment>
<dbReference type="RefSeq" id="WP_020518497.1">
    <property type="nucleotide sequence ID" value="NZ_JBIAZU010000001.1"/>
</dbReference>
<dbReference type="Pfam" id="PF14100">
    <property type="entry name" value="DUF6807"/>
    <property type="match status" value="1"/>
</dbReference>
<name>A0ABW6W434_9ACTN</name>
<dbReference type="Proteomes" id="UP001602245">
    <property type="component" value="Unassembled WGS sequence"/>
</dbReference>